<dbReference type="PANTHER" id="PTHR32063:SF13">
    <property type="entry name" value="MULTIDRUG EFFLUX PUMP SUBUNIT ACRB-RELATED"/>
    <property type="match status" value="1"/>
</dbReference>
<dbReference type="Gene3D" id="3.30.70.1440">
    <property type="entry name" value="Multidrug efflux transporter AcrB pore domain"/>
    <property type="match status" value="1"/>
</dbReference>
<dbReference type="Pfam" id="PF00873">
    <property type="entry name" value="ACR_tran"/>
    <property type="match status" value="1"/>
</dbReference>
<comment type="subcellular location">
    <subcellularLocation>
        <location evidence="1 9">Cell inner membrane</location>
        <topology evidence="1 9">Multi-pass membrane protein</topology>
    </subcellularLocation>
</comment>
<dbReference type="FunFam" id="3.30.70.1430:FF:000001">
    <property type="entry name" value="Efflux pump membrane transporter"/>
    <property type="match status" value="1"/>
</dbReference>
<dbReference type="SUPFAM" id="SSF82693">
    <property type="entry name" value="Multidrug efflux transporter AcrB pore domain, PN1, PN2, PC1 and PC2 subdomains"/>
    <property type="match status" value="4"/>
</dbReference>
<dbReference type="Gene3D" id="3.30.70.1430">
    <property type="entry name" value="Multidrug efflux transporter AcrB pore domain"/>
    <property type="match status" value="2"/>
</dbReference>
<dbReference type="FunFam" id="1.20.1640.10:FF:000001">
    <property type="entry name" value="Efflux pump membrane transporter"/>
    <property type="match status" value="1"/>
</dbReference>
<dbReference type="GO" id="GO:0042910">
    <property type="term" value="F:xenobiotic transmembrane transporter activity"/>
    <property type="evidence" value="ECO:0007669"/>
    <property type="project" value="TreeGrafter"/>
</dbReference>
<feature type="transmembrane region" description="Helical" evidence="9">
    <location>
        <begin position="442"/>
        <end position="462"/>
    </location>
</feature>
<dbReference type="Gene3D" id="3.30.2090.10">
    <property type="entry name" value="Multidrug efflux transporter AcrB TolC docking domain, DN and DC subdomains"/>
    <property type="match status" value="2"/>
</dbReference>
<feature type="transmembrane region" description="Helical" evidence="9">
    <location>
        <begin position="876"/>
        <end position="894"/>
    </location>
</feature>
<dbReference type="GO" id="GO:0009636">
    <property type="term" value="P:response to toxic substance"/>
    <property type="evidence" value="ECO:0007669"/>
    <property type="project" value="UniProtKB-ARBA"/>
</dbReference>
<dbReference type="AlphaFoldDB" id="A0A420WY55"/>
<keyword evidence="11" id="KW-1185">Reference proteome</keyword>
<gene>
    <name evidence="10" type="ORF">C7446_1052</name>
</gene>
<comment type="similarity">
    <text evidence="2 9">Belongs to the resistance-nodulation-cell division (RND) (TC 2.A.6) family.</text>
</comment>
<feature type="transmembrane region" description="Helical" evidence="9">
    <location>
        <begin position="369"/>
        <end position="389"/>
    </location>
</feature>
<evidence type="ECO:0000256" key="3">
    <source>
        <dbReference type="ARBA" id="ARBA00022448"/>
    </source>
</evidence>
<dbReference type="RefSeq" id="WP_121172013.1">
    <property type="nucleotide sequence ID" value="NZ_RBIN01000003.1"/>
</dbReference>
<dbReference type="SUPFAM" id="SSF82714">
    <property type="entry name" value="Multidrug efflux transporter AcrB TolC docking domain, DN and DC subdomains"/>
    <property type="match status" value="2"/>
</dbReference>
<dbReference type="EMBL" id="RBIN01000003">
    <property type="protein sequence ID" value="RKR06116.1"/>
    <property type="molecule type" value="Genomic_DNA"/>
</dbReference>
<dbReference type="PANTHER" id="PTHR32063">
    <property type="match status" value="1"/>
</dbReference>
<keyword evidence="3 9" id="KW-0813">Transport</keyword>
<evidence type="ECO:0000256" key="6">
    <source>
        <dbReference type="ARBA" id="ARBA00022692"/>
    </source>
</evidence>
<evidence type="ECO:0000256" key="8">
    <source>
        <dbReference type="ARBA" id="ARBA00023136"/>
    </source>
</evidence>
<organism evidence="10 11">
    <name type="scientific">Kushneria sinocarnis</name>
    <dbReference type="NCBI Taxonomy" id="595502"/>
    <lineage>
        <taxon>Bacteria</taxon>
        <taxon>Pseudomonadati</taxon>
        <taxon>Pseudomonadota</taxon>
        <taxon>Gammaproteobacteria</taxon>
        <taxon>Oceanospirillales</taxon>
        <taxon>Halomonadaceae</taxon>
        <taxon>Kushneria</taxon>
    </lineage>
</organism>
<comment type="caution">
    <text evidence="10">The sequence shown here is derived from an EMBL/GenBank/DDBJ whole genome shotgun (WGS) entry which is preliminary data.</text>
</comment>
<feature type="transmembrane region" description="Helical" evidence="9">
    <location>
        <begin position="533"/>
        <end position="563"/>
    </location>
</feature>
<sequence>MNFASFFIHRPIFATVVSIIITLMGLMSVRALPIQQYPNVVPPTVSVSANFPGADATTVSNTVASPLAQEINGTQNMIYQTSSSSDSGRLQMQVYFDIGTDPDQATINVNNRVQRALSQLPQSVQNQGVTVQKQSSSVLLFVGMYSPNNQYDSLYLNNYANLNIIDELNMLPGVGQSEVLGNQEFAMRVWLNPDKMSQYDITPAEVSSAIEAQNTVVPAGKLGGAPQRDPTSYTYTVSSKGRFTNVDQFRDIVLRTQQDGGSLRLSDVARVELGASSYAVRGRVNNSPMAPIAIYAQPDANALQVASEVKNKMEELKERFPAGIDYSIPYDTTLFINASIESVEHTFLEALILVAAIIFIFLQNWRSTLVAMSVVPVSVVGTFAGMYLMGFSINLLSLFGMILAIGIVVDDAIVVIENVERILEHDPEATPMSASLEAMREVSGPVIATALIMASVFVPVGFLSGLTGEMYRQFAITIAVSVAISALVALSFTPAMCAIFIKHKENLSESKFIRMIRKPFDWFNRGFSRITRVFLSCVAFLLRHLLISLAGVVAVCVISVMVYSRLPGSLLPSSDQGVVLGIASLPAGSSMDRTDEYLQKVSKQMMDNPAVEYATAVSGYDFLSNGANPAKGVIFVSLKPWGERQASAEDMIKNLQQVGGQVDGGNIMAFNLPPIQGLSTTGGFTGYLQSFGGDSPTQVYQNAMKVVQAANQRPELAQVFTTLDATVPSYRANVDEQKAQSYGVNLSDLNTTLSSTLGNSFVNYFQKNSRNFQVYLQAEDTFRRKPENLSSIYVRGGDGERTPLSNFVTMERTQAPPIVDRYNVYPAARFQGGAAPGYSSSQAIQAMQEVISKQLGSQYSMGWTGVAYQQLNQGNAAMLAIIFGIVMVFLILAAQYERWTLPLAVITAVPFAFIGAILAVWLRGMGTSIYLQIGLLTVVGLAAKNAILIVEFAQQQREHEGLSIHDAAMRAAEMRFRPIVMTSLAFIGGTLPLALAEGAGAANRHQIGTPVVGGMITITILASLFVPATYVMIMQSSEWLGRKLRRGSNQQGDTAVESSHDQH</sequence>
<keyword evidence="5 9" id="KW-0997">Cell inner membrane</keyword>
<evidence type="ECO:0000256" key="1">
    <source>
        <dbReference type="ARBA" id="ARBA00004429"/>
    </source>
</evidence>
<dbReference type="InterPro" id="IPR027463">
    <property type="entry name" value="AcrB_DN_DC_subdom"/>
</dbReference>
<evidence type="ECO:0000256" key="2">
    <source>
        <dbReference type="ARBA" id="ARBA00010942"/>
    </source>
</evidence>
<dbReference type="Gene3D" id="3.30.70.1320">
    <property type="entry name" value="Multidrug efflux transporter AcrB pore domain like"/>
    <property type="match status" value="1"/>
</dbReference>
<evidence type="ECO:0000313" key="11">
    <source>
        <dbReference type="Proteomes" id="UP000281975"/>
    </source>
</evidence>
<dbReference type="PRINTS" id="PR00702">
    <property type="entry name" value="ACRIFLAVINRP"/>
</dbReference>
<evidence type="ECO:0000256" key="5">
    <source>
        <dbReference type="ARBA" id="ARBA00022519"/>
    </source>
</evidence>
<feature type="transmembrane region" description="Helical" evidence="9">
    <location>
        <begin position="345"/>
        <end position="362"/>
    </location>
</feature>
<evidence type="ECO:0000256" key="9">
    <source>
        <dbReference type="RuleBase" id="RU364070"/>
    </source>
</evidence>
<dbReference type="InterPro" id="IPR001036">
    <property type="entry name" value="Acrflvin-R"/>
</dbReference>
<feature type="transmembrane region" description="Helical" evidence="9">
    <location>
        <begin position="901"/>
        <end position="923"/>
    </location>
</feature>
<keyword evidence="6 9" id="KW-0812">Transmembrane</keyword>
<evidence type="ECO:0000256" key="4">
    <source>
        <dbReference type="ARBA" id="ARBA00022475"/>
    </source>
</evidence>
<dbReference type="OrthoDB" id="9757904at2"/>
<dbReference type="NCBIfam" id="NF000282">
    <property type="entry name" value="RND_permease_1"/>
    <property type="match status" value="1"/>
</dbReference>
<dbReference type="SUPFAM" id="SSF82866">
    <property type="entry name" value="Multidrug efflux transporter AcrB transmembrane domain"/>
    <property type="match status" value="2"/>
</dbReference>
<comment type="caution">
    <text evidence="9">Lacks conserved residue(s) required for the propagation of feature annotation.</text>
</comment>
<name>A0A420WY55_9GAMM</name>
<feature type="transmembrane region" description="Helical" evidence="9">
    <location>
        <begin position="974"/>
        <end position="995"/>
    </location>
</feature>
<keyword evidence="4" id="KW-1003">Cell membrane</keyword>
<dbReference type="GO" id="GO:0005886">
    <property type="term" value="C:plasma membrane"/>
    <property type="evidence" value="ECO:0007669"/>
    <property type="project" value="UniProtKB-SubCell"/>
</dbReference>
<dbReference type="GO" id="GO:0015562">
    <property type="term" value="F:efflux transmembrane transporter activity"/>
    <property type="evidence" value="ECO:0007669"/>
    <property type="project" value="InterPro"/>
</dbReference>
<keyword evidence="7 9" id="KW-1133">Transmembrane helix</keyword>
<evidence type="ECO:0000313" key="10">
    <source>
        <dbReference type="EMBL" id="RKR06116.1"/>
    </source>
</evidence>
<reference evidence="10 11" key="1">
    <citation type="submission" date="2018-10" db="EMBL/GenBank/DDBJ databases">
        <title>Genomic Encyclopedia of Type Strains, Phase IV (KMG-IV): sequencing the most valuable type-strain genomes for metagenomic binning, comparative biology and taxonomic classification.</title>
        <authorList>
            <person name="Goeker M."/>
        </authorList>
    </citation>
    <scope>NUCLEOTIDE SEQUENCE [LARGE SCALE GENOMIC DNA]</scope>
    <source>
        <strain evidence="10 11">DSM 23229</strain>
    </source>
</reference>
<feature type="transmembrane region" description="Helical" evidence="9">
    <location>
        <begin position="395"/>
        <end position="416"/>
    </location>
</feature>
<dbReference type="Proteomes" id="UP000281975">
    <property type="component" value="Unassembled WGS sequence"/>
</dbReference>
<feature type="transmembrane region" description="Helical" evidence="9">
    <location>
        <begin position="1007"/>
        <end position="1033"/>
    </location>
</feature>
<dbReference type="InterPro" id="IPR004764">
    <property type="entry name" value="MdtF-like"/>
</dbReference>
<feature type="transmembrane region" description="Helical" evidence="9">
    <location>
        <begin position="474"/>
        <end position="501"/>
    </location>
</feature>
<accession>A0A420WY55</accession>
<feature type="transmembrane region" description="Helical" evidence="9">
    <location>
        <begin position="929"/>
        <end position="953"/>
    </location>
</feature>
<protein>
    <recommendedName>
        <fullName evidence="9">Efflux pump membrane transporter</fullName>
    </recommendedName>
</protein>
<dbReference type="Gene3D" id="1.20.1640.10">
    <property type="entry name" value="Multidrug efflux transporter AcrB transmembrane domain"/>
    <property type="match status" value="2"/>
</dbReference>
<evidence type="ECO:0000256" key="7">
    <source>
        <dbReference type="ARBA" id="ARBA00022989"/>
    </source>
</evidence>
<keyword evidence="8 9" id="KW-0472">Membrane</keyword>
<proteinExistence type="inferred from homology"/>
<dbReference type="NCBIfam" id="TIGR00915">
    <property type="entry name" value="2A0602"/>
    <property type="match status" value="1"/>
</dbReference>